<accession>A0A6J8E225</accession>
<dbReference type="Pfam" id="PF00001">
    <property type="entry name" value="7tm_1"/>
    <property type="match status" value="1"/>
</dbReference>
<gene>
    <name evidence="10" type="ORF">MCOR_46916</name>
</gene>
<keyword evidence="5 8" id="KW-0472">Membrane</keyword>
<dbReference type="OrthoDB" id="10053194at2759"/>
<dbReference type="Gene3D" id="1.20.1070.10">
    <property type="entry name" value="Rhodopsin 7-helix transmembrane proteins"/>
    <property type="match status" value="1"/>
</dbReference>
<dbReference type="GO" id="GO:0005886">
    <property type="term" value="C:plasma membrane"/>
    <property type="evidence" value="ECO:0007669"/>
    <property type="project" value="TreeGrafter"/>
</dbReference>
<dbReference type="PROSITE" id="PS50262">
    <property type="entry name" value="G_PROTEIN_RECEP_F1_2"/>
    <property type="match status" value="1"/>
</dbReference>
<name>A0A6J8E225_MYTCO</name>
<feature type="transmembrane region" description="Helical" evidence="8">
    <location>
        <begin position="81"/>
        <end position="107"/>
    </location>
</feature>
<keyword evidence="2 8" id="KW-0812">Transmembrane</keyword>
<feature type="domain" description="G-protein coupled receptors family 1 profile" evidence="9">
    <location>
        <begin position="60"/>
        <end position="262"/>
    </location>
</feature>
<evidence type="ECO:0000256" key="6">
    <source>
        <dbReference type="ARBA" id="ARBA00023170"/>
    </source>
</evidence>
<evidence type="ECO:0000313" key="11">
    <source>
        <dbReference type="Proteomes" id="UP000507470"/>
    </source>
</evidence>
<organism evidence="10 11">
    <name type="scientific">Mytilus coruscus</name>
    <name type="common">Sea mussel</name>
    <dbReference type="NCBI Taxonomy" id="42192"/>
    <lineage>
        <taxon>Eukaryota</taxon>
        <taxon>Metazoa</taxon>
        <taxon>Spiralia</taxon>
        <taxon>Lophotrochozoa</taxon>
        <taxon>Mollusca</taxon>
        <taxon>Bivalvia</taxon>
        <taxon>Autobranchia</taxon>
        <taxon>Pteriomorphia</taxon>
        <taxon>Mytilida</taxon>
        <taxon>Mytiloidea</taxon>
        <taxon>Mytilidae</taxon>
        <taxon>Mytilinae</taxon>
        <taxon>Mytilus</taxon>
    </lineage>
</organism>
<dbReference type="InterPro" id="IPR017452">
    <property type="entry name" value="GPCR_Rhodpsn_7TM"/>
</dbReference>
<keyword evidence="11" id="KW-1185">Reference proteome</keyword>
<reference evidence="10 11" key="1">
    <citation type="submission" date="2020-06" db="EMBL/GenBank/DDBJ databases">
        <authorList>
            <person name="Li R."/>
            <person name="Bekaert M."/>
        </authorList>
    </citation>
    <scope>NUCLEOTIDE SEQUENCE [LARGE SCALE GENOMIC DNA]</scope>
    <source>
        <strain evidence="11">wild</strain>
    </source>
</reference>
<evidence type="ECO:0000256" key="8">
    <source>
        <dbReference type="SAM" id="Phobius"/>
    </source>
</evidence>
<keyword evidence="3 8" id="KW-1133">Transmembrane helix</keyword>
<dbReference type="InterPro" id="IPR000276">
    <property type="entry name" value="GPCR_Rhodpsn"/>
</dbReference>
<dbReference type="EMBL" id="CACVKT020008320">
    <property type="protein sequence ID" value="CAC5414073.1"/>
    <property type="molecule type" value="Genomic_DNA"/>
</dbReference>
<keyword evidence="7" id="KW-0807">Transducer</keyword>
<dbReference type="PRINTS" id="PR00237">
    <property type="entry name" value="GPCRRHODOPSN"/>
</dbReference>
<evidence type="ECO:0000256" key="7">
    <source>
        <dbReference type="ARBA" id="ARBA00023224"/>
    </source>
</evidence>
<evidence type="ECO:0000256" key="4">
    <source>
        <dbReference type="ARBA" id="ARBA00023040"/>
    </source>
</evidence>
<dbReference type="GO" id="GO:0043005">
    <property type="term" value="C:neuron projection"/>
    <property type="evidence" value="ECO:0007669"/>
    <property type="project" value="TreeGrafter"/>
</dbReference>
<dbReference type="PANTHER" id="PTHR24235:SF29">
    <property type="entry name" value="GH23382P"/>
    <property type="match status" value="1"/>
</dbReference>
<feature type="transmembrane region" description="Helical" evidence="8">
    <location>
        <begin position="161"/>
        <end position="180"/>
    </location>
</feature>
<evidence type="ECO:0000256" key="2">
    <source>
        <dbReference type="ARBA" id="ARBA00022692"/>
    </source>
</evidence>
<keyword evidence="6" id="KW-0675">Receptor</keyword>
<keyword evidence="4" id="KW-0297">G-protein coupled receptor</keyword>
<comment type="subcellular location">
    <subcellularLocation>
        <location evidence="1">Membrane</location>
        <topology evidence="1">Multi-pass membrane protein</topology>
    </subcellularLocation>
</comment>
<dbReference type="GO" id="GO:0008188">
    <property type="term" value="F:neuropeptide receptor activity"/>
    <property type="evidence" value="ECO:0007669"/>
    <property type="project" value="TreeGrafter"/>
</dbReference>
<evidence type="ECO:0000259" key="9">
    <source>
        <dbReference type="PROSITE" id="PS50262"/>
    </source>
</evidence>
<evidence type="ECO:0000313" key="10">
    <source>
        <dbReference type="EMBL" id="CAC5414073.1"/>
    </source>
</evidence>
<dbReference type="GO" id="GO:0042923">
    <property type="term" value="F:neuropeptide binding"/>
    <property type="evidence" value="ECO:0007669"/>
    <property type="project" value="TreeGrafter"/>
</dbReference>
<sequence length="262" mass="29994">MQCGGCNWTLLNKSFWDQFTYDNSVTTEEDIRFEMYQLPLSFIVPLLLLYGLVVVISFGGNIVVCYTICDVKGLHTVTNFFIANLAVSDILMTVLCIPTTVLSDIIYKHWVLGSFMCPVLHYIQLVVVMQRAFAMVAITCDRHCLISKPLKRRMTKPTARLLVLLLWIAAFVIALPTGMVSQVHYLQYEPGSQGLCIEIWETHRLRNVYSIIIQLLQYVIPLIIMICAYIHIGYMIWIKPTPGEANKERDKRIALSKRKVSL</sequence>
<feature type="transmembrane region" description="Helical" evidence="8">
    <location>
        <begin position="215"/>
        <end position="237"/>
    </location>
</feature>
<evidence type="ECO:0000256" key="5">
    <source>
        <dbReference type="ARBA" id="ARBA00023136"/>
    </source>
</evidence>
<dbReference type="SUPFAM" id="SSF81321">
    <property type="entry name" value="Family A G protein-coupled receptor-like"/>
    <property type="match status" value="1"/>
</dbReference>
<feature type="transmembrane region" description="Helical" evidence="8">
    <location>
        <begin position="42"/>
        <end position="69"/>
    </location>
</feature>
<proteinExistence type="predicted"/>
<dbReference type="AlphaFoldDB" id="A0A6J8E225"/>
<evidence type="ECO:0000256" key="1">
    <source>
        <dbReference type="ARBA" id="ARBA00004141"/>
    </source>
</evidence>
<dbReference type="Proteomes" id="UP000507470">
    <property type="component" value="Unassembled WGS sequence"/>
</dbReference>
<dbReference type="PANTHER" id="PTHR24235">
    <property type="entry name" value="NEUROPEPTIDE Y RECEPTOR"/>
    <property type="match status" value="1"/>
</dbReference>
<protein>
    <submittedName>
        <fullName evidence="10">Rya-R</fullName>
    </submittedName>
</protein>
<evidence type="ECO:0000256" key="3">
    <source>
        <dbReference type="ARBA" id="ARBA00022989"/>
    </source>
</evidence>